<evidence type="ECO:0000256" key="1">
    <source>
        <dbReference type="SAM" id="MobiDB-lite"/>
    </source>
</evidence>
<dbReference type="AlphaFoldDB" id="A0A9Q8QNF8"/>
<dbReference type="EMBL" id="CP086361">
    <property type="protein sequence ID" value="UNI22868.1"/>
    <property type="molecule type" value="Genomic_DNA"/>
</dbReference>
<dbReference type="GeneID" id="72070660"/>
<feature type="compositionally biased region" description="Basic residues" evidence="1">
    <location>
        <begin position="1"/>
        <end position="10"/>
    </location>
</feature>
<evidence type="ECO:0000313" key="3">
    <source>
        <dbReference type="Proteomes" id="UP000829364"/>
    </source>
</evidence>
<accession>A0A9Q8QNF8</accession>
<gene>
    <name evidence="2" type="ORF">JDV02_008714</name>
</gene>
<evidence type="ECO:0000313" key="2">
    <source>
        <dbReference type="EMBL" id="UNI22868.1"/>
    </source>
</evidence>
<reference evidence="2" key="1">
    <citation type="submission" date="2021-11" db="EMBL/GenBank/DDBJ databases">
        <title>Purpureocillium_takamizusanense_genome.</title>
        <authorList>
            <person name="Nguyen N.-H."/>
        </authorList>
    </citation>
    <scope>NUCLEOTIDE SEQUENCE</scope>
    <source>
        <strain evidence="2">PT3</strain>
    </source>
</reference>
<feature type="region of interest" description="Disordered" evidence="1">
    <location>
        <begin position="1"/>
        <end position="21"/>
    </location>
</feature>
<dbReference type="Proteomes" id="UP000829364">
    <property type="component" value="Chromosome 8"/>
</dbReference>
<protein>
    <submittedName>
        <fullName evidence="2">Uncharacterized protein</fullName>
    </submittedName>
</protein>
<dbReference type="RefSeq" id="XP_047846349.1">
    <property type="nucleotide sequence ID" value="XM_047990342.1"/>
</dbReference>
<proteinExistence type="predicted"/>
<keyword evidence="3" id="KW-1185">Reference proteome</keyword>
<organism evidence="2 3">
    <name type="scientific">Purpureocillium takamizusanense</name>
    <dbReference type="NCBI Taxonomy" id="2060973"/>
    <lineage>
        <taxon>Eukaryota</taxon>
        <taxon>Fungi</taxon>
        <taxon>Dikarya</taxon>
        <taxon>Ascomycota</taxon>
        <taxon>Pezizomycotina</taxon>
        <taxon>Sordariomycetes</taxon>
        <taxon>Hypocreomycetidae</taxon>
        <taxon>Hypocreales</taxon>
        <taxon>Ophiocordycipitaceae</taxon>
        <taxon>Purpureocillium</taxon>
    </lineage>
</organism>
<sequence>MSRRQRHKHVQMGASLRGRLDAAGTLKSQVCRVAFGSASLASADQPRAPDGTVCADKLPAERQGGVRPSLEMASGTTTSEAAMPRQTEMMQERRRMRRSRVFARSRDCAWYGTSYRR</sequence>
<name>A0A9Q8QNF8_9HYPO</name>
<dbReference type="KEGG" id="ptkz:JDV02_008714"/>
<feature type="region of interest" description="Disordered" evidence="1">
    <location>
        <begin position="38"/>
        <end position="100"/>
    </location>
</feature>